<evidence type="ECO:0000313" key="6">
    <source>
        <dbReference type="Proteomes" id="UP000095300"/>
    </source>
</evidence>
<evidence type="ECO:0000256" key="1">
    <source>
        <dbReference type="ARBA" id="ARBA00004123"/>
    </source>
</evidence>
<dbReference type="SUPFAM" id="SSF46689">
    <property type="entry name" value="Homeodomain-like"/>
    <property type="match status" value="2"/>
</dbReference>
<dbReference type="VEuPathDB" id="VectorBase:SCAU008061"/>
<dbReference type="InterPro" id="IPR006600">
    <property type="entry name" value="HTH_CenpB_DNA-bd_dom"/>
</dbReference>
<dbReference type="EnsemblMetazoa" id="SCAU008061-RA">
    <property type="protein sequence ID" value="SCAU008061-PA"/>
    <property type="gene ID" value="SCAU008061"/>
</dbReference>
<dbReference type="InterPro" id="IPR007889">
    <property type="entry name" value="HTH_Psq"/>
</dbReference>
<dbReference type="Gene3D" id="1.10.10.60">
    <property type="entry name" value="Homeodomain-like"/>
    <property type="match status" value="2"/>
</dbReference>
<keyword evidence="6" id="KW-1185">Reference proteome</keyword>
<dbReference type="PANTHER" id="PTHR19303">
    <property type="entry name" value="TRANSPOSON"/>
    <property type="match status" value="1"/>
</dbReference>
<dbReference type="GO" id="GO:0003677">
    <property type="term" value="F:DNA binding"/>
    <property type="evidence" value="ECO:0007669"/>
    <property type="project" value="UniProtKB-KW"/>
</dbReference>
<dbReference type="PANTHER" id="PTHR19303:SF27">
    <property type="entry name" value="HTH CENPB-TYPE DOMAIN-CONTAINING PROTEIN"/>
    <property type="match status" value="1"/>
</dbReference>
<keyword evidence="2" id="KW-0238">DNA-binding</keyword>
<gene>
    <name evidence="5" type="primary">106093681</name>
</gene>
<dbReference type="STRING" id="35570.A0A1I8PHF3"/>
<comment type="subcellular location">
    <subcellularLocation>
        <location evidence="1">Nucleus</location>
    </subcellularLocation>
</comment>
<sequence>MPLNVDSQEQKNNRAKITIAMKHKIIEKHKQGVGVGHLARTFNLTKSTISTILKNKYKLKDANASKGVSRISSQRSRILDDVEKLLLIWINEKQMQGDSISQNIICEKAKSIFADLVERTPGSSAVREEVFKASKGWVENFKKRTGIHEIIFLAIQMGLEVDIDELVAEHSEELTTEELMDLQCALQQEDVEENLSTEEVTEEQ</sequence>
<dbReference type="InterPro" id="IPR050863">
    <property type="entry name" value="CenT-Element_Derived"/>
</dbReference>
<dbReference type="AlphaFoldDB" id="A0A1I8PHF3"/>
<evidence type="ECO:0000256" key="2">
    <source>
        <dbReference type="ARBA" id="ARBA00023125"/>
    </source>
</evidence>
<dbReference type="InterPro" id="IPR009057">
    <property type="entry name" value="Homeodomain-like_sf"/>
</dbReference>
<name>A0A1I8PHF3_STOCA</name>
<dbReference type="Pfam" id="PF03221">
    <property type="entry name" value="HTH_Tnp_Tc5"/>
    <property type="match status" value="1"/>
</dbReference>
<organism evidence="5 6">
    <name type="scientific">Stomoxys calcitrans</name>
    <name type="common">Stable fly</name>
    <name type="synonym">Conops calcitrans</name>
    <dbReference type="NCBI Taxonomy" id="35570"/>
    <lineage>
        <taxon>Eukaryota</taxon>
        <taxon>Metazoa</taxon>
        <taxon>Ecdysozoa</taxon>
        <taxon>Arthropoda</taxon>
        <taxon>Hexapoda</taxon>
        <taxon>Insecta</taxon>
        <taxon>Pterygota</taxon>
        <taxon>Neoptera</taxon>
        <taxon>Endopterygota</taxon>
        <taxon>Diptera</taxon>
        <taxon>Brachycera</taxon>
        <taxon>Muscomorpha</taxon>
        <taxon>Muscoidea</taxon>
        <taxon>Muscidae</taxon>
        <taxon>Stomoxys</taxon>
    </lineage>
</organism>
<reference evidence="5" key="1">
    <citation type="submission" date="2020-05" db="UniProtKB">
        <authorList>
            <consortium name="EnsemblMetazoa"/>
        </authorList>
    </citation>
    <scope>IDENTIFICATION</scope>
    <source>
        <strain evidence="5">USDA</strain>
    </source>
</reference>
<evidence type="ECO:0000313" key="5">
    <source>
        <dbReference type="EnsemblMetazoa" id="SCAU008061-PA"/>
    </source>
</evidence>
<protein>
    <recommendedName>
        <fullName evidence="4">HTH CENPB-type domain-containing protein</fullName>
    </recommendedName>
</protein>
<accession>A0A1I8PHF3</accession>
<feature type="domain" description="HTH CENPB-type" evidence="4">
    <location>
        <begin position="70"/>
        <end position="151"/>
    </location>
</feature>
<dbReference type="Proteomes" id="UP000095300">
    <property type="component" value="Unassembled WGS sequence"/>
</dbReference>
<keyword evidence="3" id="KW-0539">Nucleus</keyword>
<dbReference type="Pfam" id="PF04218">
    <property type="entry name" value="CENP-B_N"/>
    <property type="match status" value="1"/>
</dbReference>
<dbReference type="SMART" id="SM00674">
    <property type="entry name" value="CENPB"/>
    <property type="match status" value="1"/>
</dbReference>
<dbReference type="PROSITE" id="PS51253">
    <property type="entry name" value="HTH_CENPB"/>
    <property type="match status" value="1"/>
</dbReference>
<evidence type="ECO:0000256" key="3">
    <source>
        <dbReference type="ARBA" id="ARBA00023242"/>
    </source>
</evidence>
<proteinExistence type="predicted"/>
<evidence type="ECO:0000259" key="4">
    <source>
        <dbReference type="PROSITE" id="PS51253"/>
    </source>
</evidence>
<dbReference type="GO" id="GO:0005634">
    <property type="term" value="C:nucleus"/>
    <property type="evidence" value="ECO:0007669"/>
    <property type="project" value="UniProtKB-SubCell"/>
</dbReference>